<dbReference type="STRING" id="68570.DC74_2377"/>
<dbReference type="Proteomes" id="UP000288351">
    <property type="component" value="Unassembled WGS sequence"/>
</dbReference>
<comment type="caution">
    <text evidence="4">The sequence shown here is derived from an EMBL/GenBank/DDBJ whole genome shotgun (WGS) entry which is preliminary data.</text>
</comment>
<gene>
    <name evidence="4" type="ORF">SALB_03235</name>
</gene>
<dbReference type="EMBL" id="BHXC01000006">
    <property type="protein sequence ID" value="GCB90528.1"/>
    <property type="molecule type" value="Genomic_DNA"/>
</dbReference>
<feature type="region of interest" description="Disordered" evidence="1">
    <location>
        <begin position="116"/>
        <end position="185"/>
    </location>
</feature>
<dbReference type="RefSeq" id="WP_016572433.1">
    <property type="nucleotide sequence ID" value="NZ_BHXC01000006.1"/>
</dbReference>
<keyword evidence="2" id="KW-0812">Transmembrane</keyword>
<proteinExistence type="predicted"/>
<evidence type="ECO:0000313" key="4">
    <source>
        <dbReference type="EMBL" id="GCB90528.1"/>
    </source>
</evidence>
<keyword evidence="3" id="KW-0732">Signal</keyword>
<feature type="chain" id="PRO_5043926686" evidence="3">
    <location>
        <begin position="27"/>
        <end position="218"/>
    </location>
</feature>
<sequence length="218" mass="21020">MRSTRLLTGAALSVATLGLAATAAHAGDFGTIEVSPGMAKAGSTVSLSTMGCGSSRSASVDAAALGGGTVTFAPGSAKGSLVGKVMVKSGTKPGNYGIGGKCADGKELTGTVRIGTQDASADPSTSPGASGGPSMSMSPGMGHGSAGPSMPAKEHSAMPAPGSTGPSMPPKGKMKTGEGSTSEDGIDTKEVAAGAGVVLVAAATGVWLVRRRRHGGRY</sequence>
<organism evidence="4 5">
    <name type="scientific">Streptomyces noursei</name>
    <name type="common">Streptomyces albulus</name>
    <dbReference type="NCBI Taxonomy" id="1971"/>
    <lineage>
        <taxon>Bacteria</taxon>
        <taxon>Bacillati</taxon>
        <taxon>Actinomycetota</taxon>
        <taxon>Actinomycetes</taxon>
        <taxon>Kitasatosporales</taxon>
        <taxon>Streptomycetaceae</taxon>
        <taxon>Streptomyces</taxon>
    </lineage>
</organism>
<protein>
    <submittedName>
        <fullName evidence="4">Uncharacterized protein</fullName>
    </submittedName>
</protein>
<keyword evidence="2" id="KW-1133">Transmembrane helix</keyword>
<reference evidence="4 5" key="1">
    <citation type="journal article" date="2019" name="Microbiol. Resour. Announc.">
        <title>Draft Genome Sequence of the Most Traditional epsilon-Poly-l-Lysine Producer, Streptomyces albulus NBRC14147.</title>
        <authorList>
            <person name="Yamanaka K."/>
            <person name="Hamano Y."/>
        </authorList>
    </citation>
    <scope>NUCLEOTIDE SEQUENCE [LARGE SCALE GENOMIC DNA]</scope>
    <source>
        <strain evidence="4 5">NBRC 14147</strain>
    </source>
</reference>
<dbReference type="eggNOG" id="ENOG5033KTD">
    <property type="taxonomic scope" value="Bacteria"/>
</dbReference>
<accession>A0A059W4X3</accession>
<feature type="signal peptide" evidence="3">
    <location>
        <begin position="1"/>
        <end position="26"/>
    </location>
</feature>
<dbReference type="AlphaFoldDB" id="A0A059W4X3"/>
<evidence type="ECO:0000313" key="5">
    <source>
        <dbReference type="Proteomes" id="UP000288351"/>
    </source>
</evidence>
<feature type="transmembrane region" description="Helical" evidence="2">
    <location>
        <begin position="191"/>
        <end position="209"/>
    </location>
</feature>
<evidence type="ECO:0000256" key="3">
    <source>
        <dbReference type="SAM" id="SignalP"/>
    </source>
</evidence>
<keyword evidence="2" id="KW-0472">Membrane</keyword>
<evidence type="ECO:0000256" key="1">
    <source>
        <dbReference type="SAM" id="MobiDB-lite"/>
    </source>
</evidence>
<name>A0A059W4X3_STRNR</name>
<evidence type="ECO:0000256" key="2">
    <source>
        <dbReference type="SAM" id="Phobius"/>
    </source>
</evidence>
<feature type="compositionally biased region" description="Low complexity" evidence="1">
    <location>
        <begin position="119"/>
        <end position="151"/>
    </location>
</feature>